<keyword evidence="4" id="KW-1185">Reference proteome</keyword>
<sequence>MEARMPCMSIPEGVSSMFSVTETRLMFASRSVAWMIASSRRLRARRSTLLMMQYWTGFSVT</sequence>
<dbReference type="Proteomes" id="UP000075221">
    <property type="component" value="Chromosome"/>
</dbReference>
<dbReference type="AlphaFoldDB" id="A0AAC8YI68"/>
<accession>A0AAC8YI68</accession>
<reference evidence="1 3" key="2">
    <citation type="submission" date="2016-02" db="EMBL/GenBank/DDBJ databases">
        <title>Complete Genome Sequence of Propionibacterium acidipropionici ATCC 55737.</title>
        <authorList>
            <person name="Luna Flores C.H."/>
            <person name="Nielsen L.K."/>
            <person name="Marcellin E."/>
        </authorList>
    </citation>
    <scope>NUCLEOTIDE SEQUENCE [LARGE SCALE GENOMIC DNA]</scope>
    <source>
        <strain evidence="1 3">ATCC 55737</strain>
    </source>
</reference>
<evidence type="ECO:0000313" key="1">
    <source>
        <dbReference type="EMBL" id="AMS06840.1"/>
    </source>
</evidence>
<evidence type="ECO:0000313" key="3">
    <source>
        <dbReference type="Proteomes" id="UP000075221"/>
    </source>
</evidence>
<proteinExistence type="predicted"/>
<gene>
    <name evidence="2" type="ORF">A8L58_01615</name>
    <name evidence="1" type="ORF">AXH35_16680</name>
</gene>
<dbReference type="Proteomes" id="UP000178666">
    <property type="component" value="Chromosome"/>
</dbReference>
<evidence type="ECO:0000313" key="4">
    <source>
        <dbReference type="Proteomes" id="UP000178666"/>
    </source>
</evidence>
<name>A0AAC8YI68_9ACTN</name>
<protein>
    <submittedName>
        <fullName evidence="1">Uncharacterized protein</fullName>
    </submittedName>
</protein>
<organism evidence="1 3">
    <name type="scientific">Acidipropionibacterium acidipropionici</name>
    <dbReference type="NCBI Taxonomy" id="1748"/>
    <lineage>
        <taxon>Bacteria</taxon>
        <taxon>Bacillati</taxon>
        <taxon>Actinomycetota</taxon>
        <taxon>Actinomycetes</taxon>
        <taxon>Propionibacteriales</taxon>
        <taxon>Propionibacteriaceae</taxon>
        <taxon>Acidipropionibacterium</taxon>
    </lineage>
</organism>
<evidence type="ECO:0000313" key="2">
    <source>
        <dbReference type="EMBL" id="AOZ45624.1"/>
    </source>
</evidence>
<reference evidence="2 4" key="1">
    <citation type="journal article" date="2016" name="Plant Dis.">
        <title>Improved production of propionic acid using genome shuffling.</title>
        <authorList>
            <person name="Luna-Flores C.H."/>
            <person name="Palfreyman R.W."/>
            <person name="Kromer J.O."/>
            <person name="Nielsen L.K."/>
            <person name="Marcellin E."/>
        </authorList>
    </citation>
    <scope>NUCLEOTIDE SEQUENCE [LARGE SCALE GENOMIC DNA]</scope>
    <source>
        <strain evidence="2 4">F3E8</strain>
    </source>
</reference>
<dbReference type="EMBL" id="CP014352">
    <property type="protein sequence ID" value="AMS06840.1"/>
    <property type="molecule type" value="Genomic_DNA"/>
</dbReference>
<dbReference type="EMBL" id="CP015970">
    <property type="protein sequence ID" value="AOZ45624.1"/>
    <property type="molecule type" value="Genomic_DNA"/>
</dbReference>